<evidence type="ECO:0000256" key="7">
    <source>
        <dbReference type="SAM" id="MobiDB-lite"/>
    </source>
</evidence>
<dbReference type="AlphaFoldDB" id="A0A9W4MID2"/>
<dbReference type="EMBL" id="CAJVAX010000019">
    <property type="protein sequence ID" value="CAG7650578.1"/>
    <property type="molecule type" value="Genomic_DNA"/>
</dbReference>
<keyword evidence="8" id="KW-0812">Transmembrane</keyword>
<feature type="signal peptide" evidence="9">
    <location>
        <begin position="1"/>
        <end position="29"/>
    </location>
</feature>
<sequence length="182" mass="17758">MRRQILSRSLLTVAAASSILAVTGGYASADTDAQGGGADSGHSADDHSADDYSDGATADSSAHGSPGVLSGNSVNIPVEAPVNVCGNSVDVAALLNAVSGNSCANGAAPAPVVPGPRHSEPPAPQVDTPAAPAPAPEVQLAETGTSSAAVGTATGAGAALLLSGAMLYRRSTRAARIRRTYS</sequence>
<evidence type="ECO:0000256" key="4">
    <source>
        <dbReference type="ARBA" id="ARBA00022729"/>
    </source>
</evidence>
<feature type="region of interest" description="Disordered" evidence="7">
    <location>
        <begin position="32"/>
        <end position="66"/>
    </location>
</feature>
<dbReference type="PROSITE" id="PS51884">
    <property type="entry name" value="CHAPLIN"/>
    <property type="match status" value="1"/>
</dbReference>
<name>A0A9W4MID2_9ACTN</name>
<dbReference type="Pfam" id="PF03777">
    <property type="entry name" value="ChpA-C"/>
    <property type="match status" value="1"/>
</dbReference>
<evidence type="ECO:0000313" key="11">
    <source>
        <dbReference type="EMBL" id="CAG7650578.1"/>
    </source>
</evidence>
<comment type="caution">
    <text evidence="11">The sequence shown here is derived from an EMBL/GenBank/DDBJ whole genome shotgun (WGS) entry which is preliminary data.</text>
</comment>
<comment type="subcellular location">
    <subcellularLocation>
        <location evidence="1">Secreted</location>
        <location evidence="1">Cell wall</location>
    </subcellularLocation>
</comment>
<reference evidence="11" key="1">
    <citation type="submission" date="2021-06" db="EMBL/GenBank/DDBJ databases">
        <authorList>
            <person name="Arsene-Ploetze F."/>
        </authorList>
    </citation>
    <scope>NUCLEOTIDE SEQUENCE</scope>
    <source>
        <strain evidence="11">SBRY1</strain>
    </source>
</reference>
<keyword evidence="3" id="KW-0964">Secreted</keyword>
<evidence type="ECO:0000256" key="3">
    <source>
        <dbReference type="ARBA" id="ARBA00022525"/>
    </source>
</evidence>
<keyword evidence="4 9" id="KW-0732">Signal</keyword>
<evidence type="ECO:0000256" key="6">
    <source>
        <dbReference type="ARBA" id="ARBA00023087"/>
    </source>
</evidence>
<evidence type="ECO:0000256" key="9">
    <source>
        <dbReference type="SAM" id="SignalP"/>
    </source>
</evidence>
<dbReference type="GO" id="GO:0007155">
    <property type="term" value="P:cell adhesion"/>
    <property type="evidence" value="ECO:0007669"/>
    <property type="project" value="UniProtKB-KW"/>
</dbReference>
<keyword evidence="8" id="KW-0472">Membrane</keyword>
<evidence type="ECO:0000256" key="8">
    <source>
        <dbReference type="SAM" id="Phobius"/>
    </source>
</evidence>
<organism evidence="11 12">
    <name type="scientific">Actinacidiphila bryophytorum</name>
    <dbReference type="NCBI Taxonomy" id="1436133"/>
    <lineage>
        <taxon>Bacteria</taxon>
        <taxon>Bacillati</taxon>
        <taxon>Actinomycetota</taxon>
        <taxon>Actinomycetes</taxon>
        <taxon>Kitasatosporales</taxon>
        <taxon>Streptomycetaceae</taxon>
        <taxon>Actinacidiphila</taxon>
    </lineage>
</organism>
<proteinExistence type="predicted"/>
<keyword evidence="5" id="KW-0130">Cell adhesion</keyword>
<keyword evidence="8" id="KW-1133">Transmembrane helix</keyword>
<accession>A0A9W4MID2</accession>
<dbReference type="RefSeq" id="WP_205043719.1">
    <property type="nucleotide sequence ID" value="NZ_CAJVAX010000019.1"/>
</dbReference>
<dbReference type="Proteomes" id="UP001153328">
    <property type="component" value="Unassembled WGS sequence"/>
</dbReference>
<keyword evidence="6" id="KW-0034">Amyloid</keyword>
<feature type="chain" id="PRO_5040859144" evidence="9">
    <location>
        <begin position="30"/>
        <end position="182"/>
    </location>
</feature>
<feature type="transmembrane region" description="Helical" evidence="8">
    <location>
        <begin position="148"/>
        <end position="168"/>
    </location>
</feature>
<feature type="region of interest" description="Disordered" evidence="7">
    <location>
        <begin position="111"/>
        <end position="133"/>
    </location>
</feature>
<keyword evidence="12" id="KW-1185">Reference proteome</keyword>
<keyword evidence="2" id="KW-0134">Cell wall</keyword>
<evidence type="ECO:0000256" key="5">
    <source>
        <dbReference type="ARBA" id="ARBA00022889"/>
    </source>
</evidence>
<evidence type="ECO:0000256" key="1">
    <source>
        <dbReference type="ARBA" id="ARBA00004191"/>
    </source>
</evidence>
<evidence type="ECO:0000256" key="2">
    <source>
        <dbReference type="ARBA" id="ARBA00022512"/>
    </source>
</evidence>
<evidence type="ECO:0000259" key="10">
    <source>
        <dbReference type="PROSITE" id="PS51884"/>
    </source>
</evidence>
<feature type="domain" description="Chaplin" evidence="10">
    <location>
        <begin position="65"/>
        <end position="105"/>
    </location>
</feature>
<evidence type="ECO:0000313" key="12">
    <source>
        <dbReference type="Proteomes" id="UP001153328"/>
    </source>
</evidence>
<protein>
    <submittedName>
        <fullName evidence="11">LPXTG-motif cell wall anchor domain-containing protein</fullName>
    </submittedName>
</protein>
<dbReference type="InterPro" id="IPR005528">
    <property type="entry name" value="ChpA-H"/>
</dbReference>
<gene>
    <name evidence="11" type="ORF">SBRY_50396</name>
</gene>